<protein>
    <recommendedName>
        <fullName evidence="6">Fungal STAND N-terminal Goodbye domain-containing protein</fullName>
    </recommendedName>
</protein>
<dbReference type="EMBL" id="JBFXLS010000078">
    <property type="protein sequence ID" value="KAL2819256.1"/>
    <property type="molecule type" value="Genomic_DNA"/>
</dbReference>
<dbReference type="InterPro" id="IPR056884">
    <property type="entry name" value="NPHP3-like_N"/>
</dbReference>
<dbReference type="Pfam" id="PF17109">
    <property type="entry name" value="Goodbye"/>
    <property type="match status" value="1"/>
</dbReference>
<name>A0ABR4HUU2_9EURO</name>
<evidence type="ECO:0000259" key="2">
    <source>
        <dbReference type="Pfam" id="PF17109"/>
    </source>
</evidence>
<evidence type="ECO:0000313" key="5">
    <source>
        <dbReference type="Proteomes" id="UP001610335"/>
    </source>
</evidence>
<accession>A0ABR4HUU2</accession>
<evidence type="ECO:0000259" key="3">
    <source>
        <dbReference type="Pfam" id="PF24883"/>
    </source>
</evidence>
<feature type="domain" description="Fungal STAND N-terminal Goodbye" evidence="2">
    <location>
        <begin position="5"/>
        <end position="84"/>
    </location>
</feature>
<keyword evidence="5" id="KW-1185">Reference proteome</keyword>
<dbReference type="PANTHER" id="PTHR10039">
    <property type="entry name" value="AMELOGENIN"/>
    <property type="match status" value="1"/>
</dbReference>
<evidence type="ECO:0000313" key="4">
    <source>
        <dbReference type="EMBL" id="KAL2819256.1"/>
    </source>
</evidence>
<evidence type="ECO:0008006" key="6">
    <source>
        <dbReference type="Google" id="ProtNLM"/>
    </source>
</evidence>
<dbReference type="InterPro" id="IPR031350">
    <property type="entry name" value="Goodbye_dom"/>
</dbReference>
<dbReference type="Pfam" id="PF24883">
    <property type="entry name" value="NPHP3_N"/>
    <property type="match status" value="1"/>
</dbReference>
<organism evidence="4 5">
    <name type="scientific">Aspergillus cavernicola</name>
    <dbReference type="NCBI Taxonomy" id="176166"/>
    <lineage>
        <taxon>Eukaryota</taxon>
        <taxon>Fungi</taxon>
        <taxon>Dikarya</taxon>
        <taxon>Ascomycota</taxon>
        <taxon>Pezizomycotina</taxon>
        <taxon>Eurotiomycetes</taxon>
        <taxon>Eurotiomycetidae</taxon>
        <taxon>Eurotiales</taxon>
        <taxon>Aspergillaceae</taxon>
        <taxon>Aspergillus</taxon>
        <taxon>Aspergillus subgen. Nidulantes</taxon>
    </lineage>
</organism>
<gene>
    <name evidence="4" type="ORF">BDW59DRAFT_165118</name>
</gene>
<dbReference type="PANTHER" id="PTHR10039:SF17">
    <property type="entry name" value="FUNGAL STAND N-TERMINAL GOODBYE DOMAIN-CONTAINING PROTEIN-RELATED"/>
    <property type="match status" value="1"/>
</dbReference>
<feature type="domain" description="Nephrocystin 3-like N-terminal" evidence="3">
    <location>
        <begin position="212"/>
        <end position="258"/>
    </location>
</feature>
<dbReference type="Proteomes" id="UP001610335">
    <property type="component" value="Unassembled WGS sequence"/>
</dbReference>
<reference evidence="4 5" key="1">
    <citation type="submission" date="2024-07" db="EMBL/GenBank/DDBJ databases">
        <title>Section-level genome sequencing and comparative genomics of Aspergillus sections Usti and Cavernicolus.</title>
        <authorList>
            <consortium name="Lawrence Berkeley National Laboratory"/>
            <person name="Nybo J.L."/>
            <person name="Vesth T.C."/>
            <person name="Theobald S."/>
            <person name="Frisvad J.C."/>
            <person name="Larsen T.O."/>
            <person name="Kjaerboelling I."/>
            <person name="Rothschild-Mancinelli K."/>
            <person name="Lyhne E.K."/>
            <person name="Kogle M.E."/>
            <person name="Barry K."/>
            <person name="Clum A."/>
            <person name="Na H."/>
            <person name="Ledsgaard L."/>
            <person name="Lin J."/>
            <person name="Lipzen A."/>
            <person name="Kuo A."/>
            <person name="Riley R."/>
            <person name="Mondo S."/>
            <person name="LaButti K."/>
            <person name="Haridas S."/>
            <person name="Pangalinan J."/>
            <person name="Salamov A.A."/>
            <person name="Simmons B.A."/>
            <person name="Magnuson J.K."/>
            <person name="Chen J."/>
            <person name="Drula E."/>
            <person name="Henrissat B."/>
            <person name="Wiebenga A."/>
            <person name="Lubbers R.J."/>
            <person name="Gomes A.C."/>
            <person name="Makela M.R."/>
            <person name="Stajich J."/>
            <person name="Grigoriev I.V."/>
            <person name="Mortensen U.H."/>
            <person name="De vries R.P."/>
            <person name="Baker S.E."/>
            <person name="Andersen M.R."/>
        </authorList>
    </citation>
    <scope>NUCLEOTIDE SEQUENCE [LARGE SCALE GENOMIC DNA]</scope>
    <source>
        <strain evidence="4 5">CBS 600.67</strain>
    </source>
</reference>
<proteinExistence type="predicted"/>
<dbReference type="InterPro" id="IPR027417">
    <property type="entry name" value="P-loop_NTPase"/>
</dbReference>
<sequence>MSRTSHHKATRGVIFDALKTALIPVQLFGNLAAGGASMGLPPSSMGFGAVTYLLNAAKGVSASYDAIQALMATLKDFTIRLKSYSRESVSEDLSDKLSDVLVTLIEVFALSTKTIRRGRLLKFSRNFLLGNNDGLQAAMGKLDSGTGRVVDDISVTVNTTSATVTETGMTGSRKAAKSEQRRCACFVTKILRPKTDSAQDWFDKISKVRIPGTGDWVREEDIFKDWVDKKPPIIFVSGNPGAGKSYLSSNITSFLREQYPQYLLEDAWNPFPLMAMIWGYQKLAKRTKVKIFESLSSSAEELIEAAEFGDLEKNALWYRRCALVLREAEHHEKAIEFSTTH</sequence>
<evidence type="ECO:0000256" key="1">
    <source>
        <dbReference type="ARBA" id="ARBA00022737"/>
    </source>
</evidence>
<dbReference type="SUPFAM" id="SSF52540">
    <property type="entry name" value="P-loop containing nucleoside triphosphate hydrolases"/>
    <property type="match status" value="1"/>
</dbReference>
<comment type="caution">
    <text evidence="4">The sequence shown here is derived from an EMBL/GenBank/DDBJ whole genome shotgun (WGS) entry which is preliminary data.</text>
</comment>
<keyword evidence="1" id="KW-0677">Repeat</keyword>